<proteinExistence type="inferred from homology"/>
<dbReference type="Gene3D" id="1.10.3210.10">
    <property type="entry name" value="Hypothetical protein af1432"/>
    <property type="match status" value="1"/>
</dbReference>
<evidence type="ECO:0000256" key="8">
    <source>
        <dbReference type="ARBA" id="ARBA00022801"/>
    </source>
</evidence>
<evidence type="ECO:0000256" key="10">
    <source>
        <dbReference type="ARBA" id="ARBA00022840"/>
    </source>
</evidence>
<protein>
    <recommendedName>
        <fullName evidence="3">CRISPR system single-strand-specific deoxyribonuclease Cas10/Csm1 (subtype III-A)</fullName>
    </recommendedName>
    <alternativeName>
        <fullName evidence="12">Cyclic oligoadenylate synthase</fullName>
    </alternativeName>
</protein>
<dbReference type="Proteomes" id="UP000262454">
    <property type="component" value="Unassembled WGS sequence"/>
</dbReference>
<keyword evidence="9" id="KW-0269">Exonuclease</keyword>
<comment type="caution">
    <text evidence="14">The sequence shown here is derived from an EMBL/GenBank/DDBJ whole genome shotgun (WGS) entry which is preliminary data.</text>
</comment>
<evidence type="ECO:0000256" key="7">
    <source>
        <dbReference type="ARBA" id="ARBA00022759"/>
    </source>
</evidence>
<keyword evidence="5" id="KW-0540">Nuclease</keyword>
<gene>
    <name evidence="14" type="primary">cas10</name>
    <name evidence="14" type="ORF">DCG82_05915</name>
</gene>
<dbReference type="InterPro" id="IPR013408">
    <property type="entry name" value="Cas10/Csm1"/>
</dbReference>
<comment type="cofactor">
    <cofactor evidence="1">
        <name>a divalent metal cation</name>
        <dbReference type="ChEBI" id="CHEBI:60240"/>
    </cofactor>
</comment>
<keyword evidence="7" id="KW-0255">Endonuclease</keyword>
<dbReference type="GO" id="GO:0051607">
    <property type="term" value="P:defense response to virus"/>
    <property type="evidence" value="ECO:0007669"/>
    <property type="project" value="UniProtKB-KW"/>
</dbReference>
<evidence type="ECO:0000256" key="12">
    <source>
        <dbReference type="ARBA" id="ARBA00032922"/>
    </source>
</evidence>
<evidence type="ECO:0000256" key="6">
    <source>
        <dbReference type="ARBA" id="ARBA00022741"/>
    </source>
</evidence>
<evidence type="ECO:0000256" key="4">
    <source>
        <dbReference type="ARBA" id="ARBA00022679"/>
    </source>
</evidence>
<dbReference type="InterPro" id="IPR000160">
    <property type="entry name" value="GGDEF_dom"/>
</dbReference>
<evidence type="ECO:0000256" key="2">
    <source>
        <dbReference type="ARBA" id="ARBA00005700"/>
    </source>
</evidence>
<evidence type="ECO:0000256" key="3">
    <source>
        <dbReference type="ARBA" id="ARBA00014333"/>
    </source>
</evidence>
<evidence type="ECO:0000256" key="5">
    <source>
        <dbReference type="ARBA" id="ARBA00022722"/>
    </source>
</evidence>
<dbReference type="Pfam" id="PF18211">
    <property type="entry name" value="Csm1_B"/>
    <property type="match status" value="1"/>
</dbReference>
<dbReference type="InterPro" id="IPR054767">
    <property type="entry name" value="Cas10-Cmr2_palm2"/>
</dbReference>
<dbReference type="GO" id="GO:0004527">
    <property type="term" value="F:exonuclease activity"/>
    <property type="evidence" value="ECO:0007669"/>
    <property type="project" value="UniProtKB-KW"/>
</dbReference>
<organism evidence="14 15">
    <name type="scientific">candidate division WOR-3 bacterium</name>
    <dbReference type="NCBI Taxonomy" id="2052148"/>
    <lineage>
        <taxon>Bacteria</taxon>
        <taxon>Bacteria division WOR-3</taxon>
    </lineage>
</organism>
<dbReference type="Gene3D" id="3.30.70.270">
    <property type="match status" value="1"/>
</dbReference>
<reference evidence="14 15" key="1">
    <citation type="journal article" date="2018" name="Nat. Biotechnol.">
        <title>A standardized bacterial taxonomy based on genome phylogeny substantially revises the tree of life.</title>
        <authorList>
            <person name="Parks D.H."/>
            <person name="Chuvochina M."/>
            <person name="Waite D.W."/>
            <person name="Rinke C."/>
            <person name="Skarshewski A."/>
            <person name="Chaumeil P.A."/>
            <person name="Hugenholtz P."/>
        </authorList>
    </citation>
    <scope>NUCLEOTIDE SEQUENCE [LARGE SCALE GENOMIC DNA]</scope>
    <source>
        <strain evidence="14">UBA7921</strain>
    </source>
</reference>
<evidence type="ECO:0000313" key="15">
    <source>
        <dbReference type="Proteomes" id="UP000262454"/>
    </source>
</evidence>
<dbReference type="InterPro" id="IPR006674">
    <property type="entry name" value="HD_domain"/>
</dbReference>
<keyword evidence="6" id="KW-0547">Nucleotide-binding</keyword>
<dbReference type="EMBL" id="DMCX01000035">
    <property type="protein sequence ID" value="HAF07921.1"/>
    <property type="molecule type" value="Genomic_DNA"/>
</dbReference>
<feature type="domain" description="GGDEF" evidence="13">
    <location>
        <begin position="542"/>
        <end position="691"/>
    </location>
</feature>
<dbReference type="AlphaFoldDB" id="A0A348MLJ5"/>
<dbReference type="InterPro" id="IPR041062">
    <property type="entry name" value="Csm1_B"/>
</dbReference>
<keyword evidence="11" id="KW-0051">Antiviral defense</keyword>
<dbReference type="PANTHER" id="PTHR36528:SF1">
    <property type="entry name" value="CRISPR SYSTEM SINGLE-STRAND-SPECIFIC DEOXYRIBONUCLEASE CAS10_CSM1 (SUBTYPE III-A)"/>
    <property type="match status" value="1"/>
</dbReference>
<sequence>MKKNNFIGVNMNKKVIYISSLLHDLGKFLERSKQYVNNYIKNKYSDIRYSHPRYSKFFVEQLSKKIDWLSIEEWENISKIVGYHHQPNDFDTKIIQLADWLASAEREEQELEEFNYINDKLESIFSNMSDYNEQYEYDISVLNFDNMMPMFEFNCEINRYIDILSKFLEDIGKVRDEEEVLFILEKYCSYIPAQTRQYRSDISLYDHSKLTAAIAICLFNENKNGFIDNAKIDKIIQELQKMMEFKKFNKDQDNSDFKENLLTYLEDKLLDEHFILIKGDISGIQKFIFNVPSKKAAKSLKGRSIYIMLLTQLIAQYIIDQLNLTKSNILYCGGGNFYILSHKSAENKLKEIEKRIMQLLFKHHEEKLSCNIGYVSMKIGDFLLSEKIWKESSNEVNRKKLTKFNYILKEDFNKLFLPTDISKSIQTCDICKMEIKEKSTEKESDSLEIVLCDMCNSFISLADESKNAKSIIISKKTNSEDNKNTYKSIFNELGYDIKFSNDSHSSSNLINVYKINDFDSNKWILGSFYLPNKTFDDLADKNKIAYLKLDVDNLGTIFGKVKNPSLSRISTLSRQLNLFFEYYLIKLVEKENLQEDLYIVFSGGDDVLVIGRLKKLFDFSLKLREKFKIFTAENPNLTFSAALGVFDVDFPVINAIYEMEHLLKKSKSIIYYDEKDTIKIPRKNKITIFNQPFSWKELEYIKELYDKLYNFIDQNKENKRSILRKILLASEKYNPLIDGPKGNEINNQKIWKMRYYLRNIKDKKNLKQKEEIIDIYEKMWLKNYYFSDEKPIKNHQILNVAAKILDLEIRKK</sequence>
<evidence type="ECO:0000256" key="11">
    <source>
        <dbReference type="ARBA" id="ARBA00023118"/>
    </source>
</evidence>
<dbReference type="Pfam" id="PF22335">
    <property type="entry name" value="Cas10-Cmr2_palm2"/>
    <property type="match status" value="1"/>
</dbReference>
<dbReference type="InterPro" id="IPR052117">
    <property type="entry name" value="Cas10/Csm1_subtype-III-A"/>
</dbReference>
<dbReference type="NCBIfam" id="TIGR02578">
    <property type="entry name" value="cas_TM1811_Csm1"/>
    <property type="match status" value="1"/>
</dbReference>
<dbReference type="GO" id="GO:0004519">
    <property type="term" value="F:endonuclease activity"/>
    <property type="evidence" value="ECO:0007669"/>
    <property type="project" value="UniProtKB-KW"/>
</dbReference>
<dbReference type="GO" id="GO:0005524">
    <property type="term" value="F:ATP binding"/>
    <property type="evidence" value="ECO:0007669"/>
    <property type="project" value="UniProtKB-KW"/>
</dbReference>
<dbReference type="Pfam" id="PF01966">
    <property type="entry name" value="HD"/>
    <property type="match status" value="1"/>
</dbReference>
<evidence type="ECO:0000259" key="13">
    <source>
        <dbReference type="PROSITE" id="PS50887"/>
    </source>
</evidence>
<comment type="similarity">
    <text evidence="2">Belongs to the CRISPR-associated Cas10/Csm1 family.</text>
</comment>
<keyword evidence="8" id="KW-0378">Hydrolase</keyword>
<dbReference type="PANTHER" id="PTHR36528">
    <property type="entry name" value="CRISPR SYSTEM SINGLE-STRAND-SPECIFIC DEOXYRIBONUCLEASE CAS10/CSM1 (SUBTYPE III-A)"/>
    <property type="match status" value="1"/>
</dbReference>
<evidence type="ECO:0000256" key="9">
    <source>
        <dbReference type="ARBA" id="ARBA00022839"/>
    </source>
</evidence>
<dbReference type="SUPFAM" id="SSF109604">
    <property type="entry name" value="HD-domain/PDEase-like"/>
    <property type="match status" value="1"/>
</dbReference>
<dbReference type="PROSITE" id="PS50887">
    <property type="entry name" value="GGDEF"/>
    <property type="match status" value="1"/>
</dbReference>
<evidence type="ECO:0000313" key="14">
    <source>
        <dbReference type="EMBL" id="HAF07921.1"/>
    </source>
</evidence>
<evidence type="ECO:0000256" key="1">
    <source>
        <dbReference type="ARBA" id="ARBA00001968"/>
    </source>
</evidence>
<keyword evidence="4" id="KW-0808">Transferase</keyword>
<keyword evidence="10" id="KW-0067">ATP-binding</keyword>
<accession>A0A348MLJ5</accession>
<dbReference type="InterPro" id="IPR043128">
    <property type="entry name" value="Rev_trsase/Diguanyl_cyclase"/>
</dbReference>
<dbReference type="GO" id="GO:0016740">
    <property type="term" value="F:transferase activity"/>
    <property type="evidence" value="ECO:0007669"/>
    <property type="project" value="UniProtKB-KW"/>
</dbReference>
<name>A0A348MLJ5_UNCW3</name>